<comment type="caution">
    <text evidence="2">The sequence shown here is derived from an EMBL/GenBank/DDBJ whole genome shotgun (WGS) entry which is preliminary data.</text>
</comment>
<dbReference type="InterPro" id="IPR032710">
    <property type="entry name" value="NTF2-like_dom_sf"/>
</dbReference>
<dbReference type="InterPro" id="IPR013100">
    <property type="entry name" value="LEH"/>
</dbReference>
<reference evidence="2" key="2">
    <citation type="submission" date="2020-07" db="EMBL/GenBank/DDBJ databases">
        <authorList>
            <person name="Pettersson B.M.F."/>
            <person name="Behra P.R.K."/>
            <person name="Ramesh M."/>
            <person name="Das S."/>
            <person name="Dasgupta S."/>
            <person name="Kirsebom L.A."/>
        </authorList>
    </citation>
    <scope>NUCLEOTIDE SEQUENCE</scope>
    <source>
        <strain evidence="2">CCUG 55640</strain>
    </source>
</reference>
<dbReference type="AlphaFoldDB" id="A0AA41XT40"/>
<keyword evidence="4" id="KW-1185">Reference proteome</keyword>
<dbReference type="Proteomes" id="UP000192319">
    <property type="component" value="Unassembled WGS sequence"/>
</dbReference>
<dbReference type="EMBL" id="MVHD01000016">
    <property type="protein sequence ID" value="OQZ90661.1"/>
    <property type="molecule type" value="Genomic_DNA"/>
</dbReference>
<evidence type="ECO:0000259" key="1">
    <source>
        <dbReference type="Pfam" id="PF07858"/>
    </source>
</evidence>
<reference evidence="2" key="3">
    <citation type="journal article" date="2022" name="BMC Genomics">
        <title>Comparative genome analysis of mycobacteria focusing on tRNA and non-coding RNA.</title>
        <authorList>
            <person name="Behra P.R.K."/>
            <person name="Pettersson B.M.F."/>
            <person name="Ramesh M."/>
            <person name="Das S."/>
            <person name="Dasgupta S."/>
            <person name="Kirsebom L.A."/>
        </authorList>
    </citation>
    <scope>NUCLEOTIDE SEQUENCE</scope>
    <source>
        <strain evidence="2">CCUG 55640</strain>
    </source>
</reference>
<evidence type="ECO:0000313" key="5">
    <source>
        <dbReference type="Proteomes" id="UP001141650"/>
    </source>
</evidence>
<dbReference type="GO" id="GO:0016787">
    <property type="term" value="F:hydrolase activity"/>
    <property type="evidence" value="ECO:0007669"/>
    <property type="project" value="UniProtKB-KW"/>
</dbReference>
<gene>
    <name evidence="3" type="ORF">BST11_11970</name>
    <name evidence="2" type="ORF">H7K38_22045</name>
</gene>
<sequence length="118" mass="12964">MSPEEVVRAELDAWSRLNVDEIVGHFADDAVWDNVPLGAVSGLDQIRKAVQGYVDRTAEGNIEILNLAVAGNVVLTERVDHFVYDGTPIHARVMGAFEVDGDKIAAWRDYFDLPNAPS</sequence>
<feature type="domain" description="Limonene-1,2-epoxide hydrolase" evidence="1">
    <location>
        <begin position="3"/>
        <end position="113"/>
    </location>
</feature>
<dbReference type="Gene3D" id="3.10.450.50">
    <property type="match status" value="1"/>
</dbReference>
<dbReference type="RefSeq" id="WP_083138173.1">
    <property type="nucleotide sequence ID" value="NZ_JACKVH010000017.1"/>
</dbReference>
<keyword evidence="3" id="KW-0378">Hydrolase</keyword>
<evidence type="ECO:0000313" key="2">
    <source>
        <dbReference type="EMBL" id="MCV7381314.1"/>
    </source>
</evidence>
<dbReference type="EMBL" id="JACKVH010000017">
    <property type="protein sequence ID" value="MCV7381314.1"/>
    <property type="molecule type" value="Genomic_DNA"/>
</dbReference>
<accession>A0AA41XT40</accession>
<evidence type="ECO:0000313" key="4">
    <source>
        <dbReference type="Proteomes" id="UP000192319"/>
    </source>
</evidence>
<dbReference type="Proteomes" id="UP001141650">
    <property type="component" value="Unassembled WGS sequence"/>
</dbReference>
<protein>
    <submittedName>
        <fullName evidence="3">Limonene-1,2-epoxide hydrolase</fullName>
    </submittedName>
    <submittedName>
        <fullName evidence="2">Nuclear transport factor 2 family protein</fullName>
    </submittedName>
</protein>
<name>A0AA41XT40_9MYCO</name>
<evidence type="ECO:0000313" key="3">
    <source>
        <dbReference type="EMBL" id="OQZ90661.1"/>
    </source>
</evidence>
<proteinExistence type="predicted"/>
<dbReference type="SUPFAM" id="SSF54427">
    <property type="entry name" value="NTF2-like"/>
    <property type="match status" value="1"/>
</dbReference>
<reference evidence="3 4" key="1">
    <citation type="submission" date="2017-02" db="EMBL/GenBank/DDBJ databases">
        <title>The new phylogeny of genus Mycobacterium.</title>
        <authorList>
            <person name="Tortoli E."/>
            <person name="Trovato A."/>
            <person name="Cirillo D.M."/>
        </authorList>
    </citation>
    <scope>NUCLEOTIDE SEQUENCE [LARGE SCALE GENOMIC DNA]</scope>
    <source>
        <strain evidence="3 4">DSM 45230</strain>
    </source>
</reference>
<dbReference type="Pfam" id="PF07858">
    <property type="entry name" value="LEH"/>
    <property type="match status" value="1"/>
</dbReference>
<organism evidence="2 5">
    <name type="scientific">Mycobacterium alsense</name>
    <dbReference type="NCBI Taxonomy" id="324058"/>
    <lineage>
        <taxon>Bacteria</taxon>
        <taxon>Bacillati</taxon>
        <taxon>Actinomycetota</taxon>
        <taxon>Actinomycetes</taxon>
        <taxon>Mycobacteriales</taxon>
        <taxon>Mycobacteriaceae</taxon>
        <taxon>Mycobacterium</taxon>
    </lineage>
</organism>